<evidence type="ECO:0000259" key="5">
    <source>
        <dbReference type="PROSITE" id="PS50931"/>
    </source>
</evidence>
<evidence type="ECO:0000313" key="6">
    <source>
        <dbReference type="EMBL" id="PKA73090.1"/>
    </source>
</evidence>
<dbReference type="PANTHER" id="PTHR30537:SF21">
    <property type="entry name" value="HTH-TYPE TRANSCRIPTIONAL REGULATOR SINR-RELATED"/>
    <property type="match status" value="1"/>
</dbReference>
<dbReference type="Proteomes" id="UP000232455">
    <property type="component" value="Unassembled WGS sequence"/>
</dbReference>
<dbReference type="InterPro" id="IPR036390">
    <property type="entry name" value="WH_DNA-bd_sf"/>
</dbReference>
<keyword evidence="3 6" id="KW-0238">DNA-binding</keyword>
<keyword evidence="7" id="KW-1185">Reference proteome</keyword>
<dbReference type="CDD" id="cd08422">
    <property type="entry name" value="PBP2_CrgA_like"/>
    <property type="match status" value="1"/>
</dbReference>
<gene>
    <name evidence="6" type="ORF">ATI02_6204</name>
</gene>
<organism evidence="6 7">
    <name type="scientific">Pseudomonas baetica</name>
    <dbReference type="NCBI Taxonomy" id="674054"/>
    <lineage>
        <taxon>Bacteria</taxon>
        <taxon>Pseudomonadati</taxon>
        <taxon>Pseudomonadota</taxon>
        <taxon>Gammaproteobacteria</taxon>
        <taxon>Pseudomonadales</taxon>
        <taxon>Pseudomonadaceae</taxon>
        <taxon>Pseudomonas</taxon>
    </lineage>
</organism>
<dbReference type="InterPro" id="IPR000847">
    <property type="entry name" value="LysR_HTH_N"/>
</dbReference>
<dbReference type="Pfam" id="PF03466">
    <property type="entry name" value="LysR_substrate"/>
    <property type="match status" value="1"/>
</dbReference>
<name>A0ABX4Q8L3_9PSED</name>
<accession>A0ABX4Q8L3</accession>
<comment type="caution">
    <text evidence="6">The sequence shown here is derived from an EMBL/GenBank/DDBJ whole genome shotgun (WGS) entry which is preliminary data.</text>
</comment>
<dbReference type="GO" id="GO:0003677">
    <property type="term" value="F:DNA binding"/>
    <property type="evidence" value="ECO:0007669"/>
    <property type="project" value="UniProtKB-KW"/>
</dbReference>
<keyword evidence="4" id="KW-0804">Transcription</keyword>
<proteinExistence type="inferred from homology"/>
<feature type="domain" description="HTH lysR-type" evidence="5">
    <location>
        <begin position="14"/>
        <end position="59"/>
    </location>
</feature>
<dbReference type="PROSITE" id="PS50931">
    <property type="entry name" value="HTH_LYSR"/>
    <property type="match status" value="1"/>
</dbReference>
<dbReference type="Pfam" id="PF00126">
    <property type="entry name" value="HTH_1"/>
    <property type="match status" value="1"/>
</dbReference>
<evidence type="ECO:0000256" key="1">
    <source>
        <dbReference type="ARBA" id="ARBA00009437"/>
    </source>
</evidence>
<dbReference type="InterPro" id="IPR005119">
    <property type="entry name" value="LysR_subst-bd"/>
</dbReference>
<dbReference type="Gene3D" id="3.40.190.290">
    <property type="match status" value="1"/>
</dbReference>
<reference evidence="6 7" key="1">
    <citation type="submission" date="2017-11" db="EMBL/GenBank/DDBJ databases">
        <title>Genome sequencing of a diverse group of Pseudomonas species.</title>
        <authorList>
            <person name="Loper J."/>
        </authorList>
    </citation>
    <scope>NUCLEOTIDE SEQUENCE [LARGE SCALE GENOMIC DNA]</scope>
    <source>
        <strain evidence="6 7">LMG 25716</strain>
    </source>
</reference>
<evidence type="ECO:0000256" key="2">
    <source>
        <dbReference type="ARBA" id="ARBA00023015"/>
    </source>
</evidence>
<comment type="similarity">
    <text evidence="1">Belongs to the LysR transcriptional regulatory family.</text>
</comment>
<evidence type="ECO:0000256" key="3">
    <source>
        <dbReference type="ARBA" id="ARBA00023125"/>
    </source>
</evidence>
<dbReference type="EMBL" id="PHHE01000001">
    <property type="protein sequence ID" value="PKA73090.1"/>
    <property type="molecule type" value="Genomic_DNA"/>
</dbReference>
<dbReference type="SUPFAM" id="SSF53850">
    <property type="entry name" value="Periplasmic binding protein-like II"/>
    <property type="match status" value="1"/>
</dbReference>
<sequence>MIRVDDLGMFIRSAALGSFTAAALEADLLPGQVAAAIKRLERELDVRLFARTTRSLRLTAEGEQYLPTAHAVLEALKLGKENLRGENATLKGVLQVTAPSDLGRNVLLPWLSQFRRQHPELTLRFALSDQVADLFRDPVDVAIRYGLNEDANYVALPLAPWNRRVLVASPEYVERCGQPQTPEQLLNHPCLLYLQNGRVFDKWTLGGQTIHVCGPLFSDDADVVRRWALEGEGIACKSWLDVSADVAAGRLLVLLADYPGNASPLSMVCPHRKQISPAVSQLYSWLSSQFASLEVPPHARDVFDTPLRQNEHGLVSAGARPYRAGSGTAAQRAGEK</sequence>
<evidence type="ECO:0000256" key="4">
    <source>
        <dbReference type="ARBA" id="ARBA00023163"/>
    </source>
</evidence>
<dbReference type="Gene3D" id="1.10.10.10">
    <property type="entry name" value="Winged helix-like DNA-binding domain superfamily/Winged helix DNA-binding domain"/>
    <property type="match status" value="1"/>
</dbReference>
<dbReference type="PANTHER" id="PTHR30537">
    <property type="entry name" value="HTH-TYPE TRANSCRIPTIONAL REGULATOR"/>
    <property type="match status" value="1"/>
</dbReference>
<dbReference type="InterPro" id="IPR036388">
    <property type="entry name" value="WH-like_DNA-bd_sf"/>
</dbReference>
<protein>
    <submittedName>
        <fullName evidence="6">DNA-binding transcriptional LysR family regulator</fullName>
    </submittedName>
</protein>
<dbReference type="SUPFAM" id="SSF46785">
    <property type="entry name" value="Winged helix' DNA-binding domain"/>
    <property type="match status" value="1"/>
</dbReference>
<evidence type="ECO:0000313" key="7">
    <source>
        <dbReference type="Proteomes" id="UP000232455"/>
    </source>
</evidence>
<keyword evidence="2" id="KW-0805">Transcription regulation</keyword>
<dbReference type="InterPro" id="IPR058163">
    <property type="entry name" value="LysR-type_TF_proteobact-type"/>
</dbReference>